<evidence type="ECO:0000313" key="2">
    <source>
        <dbReference type="Proteomes" id="UP000712600"/>
    </source>
</evidence>
<accession>A0A8S9QJI3</accession>
<evidence type="ECO:0000313" key="1">
    <source>
        <dbReference type="EMBL" id="KAF3554222.1"/>
    </source>
</evidence>
<proteinExistence type="predicted"/>
<organism evidence="1 2">
    <name type="scientific">Brassica cretica</name>
    <name type="common">Mustard</name>
    <dbReference type="NCBI Taxonomy" id="69181"/>
    <lineage>
        <taxon>Eukaryota</taxon>
        <taxon>Viridiplantae</taxon>
        <taxon>Streptophyta</taxon>
        <taxon>Embryophyta</taxon>
        <taxon>Tracheophyta</taxon>
        <taxon>Spermatophyta</taxon>
        <taxon>Magnoliopsida</taxon>
        <taxon>eudicotyledons</taxon>
        <taxon>Gunneridae</taxon>
        <taxon>Pentapetalae</taxon>
        <taxon>rosids</taxon>
        <taxon>malvids</taxon>
        <taxon>Brassicales</taxon>
        <taxon>Brassicaceae</taxon>
        <taxon>Brassiceae</taxon>
        <taxon>Brassica</taxon>
    </lineage>
</organism>
<protein>
    <submittedName>
        <fullName evidence="1">Uncharacterized protein</fullName>
    </submittedName>
</protein>
<comment type="caution">
    <text evidence="1">The sequence shown here is derived from an EMBL/GenBank/DDBJ whole genome shotgun (WGS) entry which is preliminary data.</text>
</comment>
<dbReference type="Proteomes" id="UP000712600">
    <property type="component" value="Unassembled WGS sequence"/>
</dbReference>
<sequence>MDTTQGVISRPTNQVKTDGRARIHFGRAGRSVTYLDELSEISDTSLELNELSDTEDGAGLVAGRNGLFQPTEKFITNSVWGSSVGDDVMKHLVNAIMDDDFWQVVKQEKLQERDFEVESLMSFGRSHWCRSTPDLKYRSTDVNQNLSTATPDHRPMTPMESTASCKVVRIMTHEEFATRHPHPPSLFMSKSIGKLVLPSIDRERPPSIDNL</sequence>
<dbReference type="AlphaFoldDB" id="A0A8S9QJI3"/>
<gene>
    <name evidence="1" type="ORF">F2Q69_00012902</name>
</gene>
<dbReference type="EMBL" id="QGKX02000996">
    <property type="protein sequence ID" value="KAF3554222.1"/>
    <property type="molecule type" value="Genomic_DNA"/>
</dbReference>
<reference evidence="1" key="1">
    <citation type="submission" date="2019-12" db="EMBL/GenBank/DDBJ databases">
        <title>Genome sequencing and annotation of Brassica cretica.</title>
        <authorList>
            <person name="Studholme D.J."/>
            <person name="Sarris P."/>
        </authorList>
    </citation>
    <scope>NUCLEOTIDE SEQUENCE</scope>
    <source>
        <strain evidence="1">PFS-109/04</strain>
        <tissue evidence="1">Leaf</tissue>
    </source>
</reference>
<name>A0A8S9QJI3_BRACR</name>